<dbReference type="RefSeq" id="WP_254592174.1">
    <property type="nucleotide sequence ID" value="NZ_CADDTS010000004.1"/>
</dbReference>
<gene>
    <name evidence="5" type="ORF">SFB21_0171</name>
</gene>
<evidence type="ECO:0000313" key="6">
    <source>
        <dbReference type="Proteomes" id="UP000489961"/>
    </source>
</evidence>
<dbReference type="GO" id="GO:0009307">
    <property type="term" value="P:DNA restriction-modification system"/>
    <property type="evidence" value="ECO:0007669"/>
    <property type="project" value="UniProtKB-KW"/>
</dbReference>
<protein>
    <submittedName>
        <fullName evidence="5">EcoKI restriction-modification system protein HsdS</fullName>
    </submittedName>
</protein>
<keyword evidence="2" id="KW-0680">Restriction system</keyword>
<sequence length="203" mass="22688">MKQIKVQLQLKDITEINAGYSFRGKIPEVEGSSIVVVQMKDVSVVNGIDWSHCIGTELTGKKAPDWLQATDILVAARGNHYYAVQVGESAWVEQQQAVAAPHFFVVRIIRQDVLPEYLTWLLNQNPCQKFLEQNSEGSMAKSIRRSVLEATPIAVPPLAKQQAIIGIAKAFKQEQQLVEQLLRNGEQLMTTIATDLLSQKIKH</sequence>
<dbReference type="Pfam" id="PF01420">
    <property type="entry name" value="Methylase_S"/>
    <property type="match status" value="1"/>
</dbReference>
<evidence type="ECO:0000256" key="2">
    <source>
        <dbReference type="ARBA" id="ARBA00022747"/>
    </source>
</evidence>
<name>A0A811G704_9GAMM</name>
<proteinExistence type="inferred from homology"/>
<dbReference type="CDD" id="cd16961">
    <property type="entry name" value="RMtype1_S_TRD-CR_like"/>
    <property type="match status" value="1"/>
</dbReference>
<dbReference type="GO" id="GO:0003677">
    <property type="term" value="F:DNA binding"/>
    <property type="evidence" value="ECO:0007669"/>
    <property type="project" value="UniProtKB-KW"/>
</dbReference>
<accession>A0A811G704</accession>
<reference evidence="5 6" key="1">
    <citation type="submission" date="2020-02" db="EMBL/GenBank/DDBJ databases">
        <authorList>
            <person name="Chaudhuri R."/>
        </authorList>
    </citation>
    <scope>NUCLEOTIDE SEQUENCE [LARGE SCALE GENOMIC DNA]</scope>
    <source>
        <strain evidence="5">SFB21</strain>
    </source>
</reference>
<evidence type="ECO:0000313" key="5">
    <source>
        <dbReference type="EMBL" id="CAB1207540.1"/>
    </source>
</evidence>
<dbReference type="PANTHER" id="PTHR30408">
    <property type="entry name" value="TYPE-1 RESTRICTION ENZYME ECOKI SPECIFICITY PROTEIN"/>
    <property type="match status" value="1"/>
</dbReference>
<dbReference type="EMBL" id="CADDTS010000004">
    <property type="protein sequence ID" value="CAB1207540.1"/>
    <property type="molecule type" value="Genomic_DNA"/>
</dbReference>
<evidence type="ECO:0000256" key="3">
    <source>
        <dbReference type="ARBA" id="ARBA00023125"/>
    </source>
</evidence>
<dbReference type="SUPFAM" id="SSF116734">
    <property type="entry name" value="DNA methylase specificity domain"/>
    <property type="match status" value="1"/>
</dbReference>
<evidence type="ECO:0000256" key="1">
    <source>
        <dbReference type="ARBA" id="ARBA00010923"/>
    </source>
</evidence>
<evidence type="ECO:0000259" key="4">
    <source>
        <dbReference type="Pfam" id="PF01420"/>
    </source>
</evidence>
<dbReference type="Proteomes" id="UP000489961">
    <property type="component" value="Unassembled WGS sequence"/>
</dbReference>
<comment type="caution">
    <text evidence="5">The sequence shown here is derived from an EMBL/GenBank/DDBJ whole genome shotgun (WGS) entry which is preliminary data.</text>
</comment>
<dbReference type="PANTHER" id="PTHR30408:SF12">
    <property type="entry name" value="TYPE I RESTRICTION ENZYME MJAVIII SPECIFICITY SUBUNIT"/>
    <property type="match status" value="1"/>
</dbReference>
<dbReference type="Gene3D" id="3.90.220.20">
    <property type="entry name" value="DNA methylase specificity domains"/>
    <property type="match status" value="1"/>
</dbReference>
<organism evidence="5 6">
    <name type="scientific">Acinetobacter bouvetii</name>
    <dbReference type="NCBI Taxonomy" id="202951"/>
    <lineage>
        <taxon>Bacteria</taxon>
        <taxon>Pseudomonadati</taxon>
        <taxon>Pseudomonadota</taxon>
        <taxon>Gammaproteobacteria</taxon>
        <taxon>Moraxellales</taxon>
        <taxon>Moraxellaceae</taxon>
        <taxon>Acinetobacter</taxon>
    </lineage>
</organism>
<dbReference type="InterPro" id="IPR000055">
    <property type="entry name" value="Restrct_endonuc_typeI_TRD"/>
</dbReference>
<dbReference type="AlphaFoldDB" id="A0A811G704"/>
<keyword evidence="3" id="KW-0238">DNA-binding</keyword>
<dbReference type="InterPro" id="IPR044946">
    <property type="entry name" value="Restrct_endonuc_typeI_TRD_sf"/>
</dbReference>
<dbReference type="InterPro" id="IPR052021">
    <property type="entry name" value="Type-I_RS_S_subunit"/>
</dbReference>
<feature type="domain" description="Type I restriction modification DNA specificity" evidence="4">
    <location>
        <begin position="9"/>
        <end position="180"/>
    </location>
</feature>
<comment type="similarity">
    <text evidence="1">Belongs to the type-I restriction system S methylase family.</text>
</comment>